<dbReference type="PANTHER" id="PTHR40077:SF1">
    <property type="entry name" value="MEMBRANE PROTEIN"/>
    <property type="match status" value="1"/>
</dbReference>
<comment type="subcellular location">
    <subcellularLocation>
        <location evidence="1">Cell membrane</location>
        <topology evidence="1">Multi-pass membrane protein</topology>
    </subcellularLocation>
</comment>
<evidence type="ECO:0000259" key="7">
    <source>
        <dbReference type="Pfam" id="PF12823"/>
    </source>
</evidence>
<dbReference type="RefSeq" id="WP_310538082.1">
    <property type="nucleotide sequence ID" value="NZ_BAAAOC010000077.1"/>
</dbReference>
<keyword evidence="3 6" id="KW-0812">Transmembrane</keyword>
<keyword evidence="9" id="KW-1185">Reference proteome</keyword>
<dbReference type="EMBL" id="JAVKGT010000034">
    <property type="protein sequence ID" value="MDR5712709.1"/>
    <property type="molecule type" value="Genomic_DNA"/>
</dbReference>
<evidence type="ECO:0000256" key="5">
    <source>
        <dbReference type="ARBA" id="ARBA00023136"/>
    </source>
</evidence>
<evidence type="ECO:0000256" key="1">
    <source>
        <dbReference type="ARBA" id="ARBA00004651"/>
    </source>
</evidence>
<keyword evidence="2" id="KW-1003">Cell membrane</keyword>
<accession>A0ABU1FVK9</accession>
<gene>
    <name evidence="8" type="ORF">RH857_11305</name>
</gene>
<protein>
    <submittedName>
        <fullName evidence="8">DUF3817 domain-containing protein</fullName>
    </submittedName>
</protein>
<evidence type="ECO:0000313" key="9">
    <source>
        <dbReference type="Proteomes" id="UP001260872"/>
    </source>
</evidence>
<dbReference type="Pfam" id="PF12823">
    <property type="entry name" value="DUF3817"/>
    <property type="match status" value="1"/>
</dbReference>
<proteinExistence type="predicted"/>
<keyword evidence="5 6" id="KW-0472">Membrane</keyword>
<evidence type="ECO:0000256" key="6">
    <source>
        <dbReference type="SAM" id="Phobius"/>
    </source>
</evidence>
<feature type="transmembrane region" description="Helical" evidence="6">
    <location>
        <begin position="64"/>
        <end position="87"/>
    </location>
</feature>
<dbReference type="InterPro" id="IPR023845">
    <property type="entry name" value="DUF3817_TM"/>
</dbReference>
<sequence>MTETAVTPEARTTAAARTPRGSLGWQKFIRVAFHVVAITEAITWAGLLYGMYQRYIAEAAHDPVPLWGMLHGIAFMVFCAVVVLAAWTYRWKLWEFAVAIGAAVPPLFTIPLEIWYSRTGKLKPRR</sequence>
<organism evidence="8 9">
    <name type="scientific">Nesterenkonia flava</name>
    <dbReference type="NCBI Taxonomy" id="469799"/>
    <lineage>
        <taxon>Bacteria</taxon>
        <taxon>Bacillati</taxon>
        <taxon>Actinomycetota</taxon>
        <taxon>Actinomycetes</taxon>
        <taxon>Micrococcales</taxon>
        <taxon>Micrococcaceae</taxon>
        <taxon>Nesterenkonia</taxon>
    </lineage>
</organism>
<dbReference type="Proteomes" id="UP001260872">
    <property type="component" value="Unassembled WGS sequence"/>
</dbReference>
<feature type="transmembrane region" description="Helical" evidence="6">
    <location>
        <begin position="31"/>
        <end position="52"/>
    </location>
</feature>
<name>A0ABU1FVK9_9MICC</name>
<dbReference type="NCBIfam" id="TIGR03954">
    <property type="entry name" value="integ_memb_HG"/>
    <property type="match status" value="1"/>
</dbReference>
<reference evidence="9" key="1">
    <citation type="submission" date="2023-07" db="EMBL/GenBank/DDBJ databases">
        <title>Description of three actinobacteria isolated from air of manufacturing shop in a pharmaceutical factory.</title>
        <authorList>
            <person name="Zhang D.-F."/>
        </authorList>
    </citation>
    <scope>NUCLEOTIDE SEQUENCE [LARGE SCALE GENOMIC DNA]</scope>
    <source>
        <strain evidence="9">CCTCC AB 207010</strain>
    </source>
</reference>
<evidence type="ECO:0000256" key="4">
    <source>
        <dbReference type="ARBA" id="ARBA00022989"/>
    </source>
</evidence>
<evidence type="ECO:0000256" key="3">
    <source>
        <dbReference type="ARBA" id="ARBA00022692"/>
    </source>
</evidence>
<evidence type="ECO:0000313" key="8">
    <source>
        <dbReference type="EMBL" id="MDR5712709.1"/>
    </source>
</evidence>
<evidence type="ECO:0000256" key="2">
    <source>
        <dbReference type="ARBA" id="ARBA00022475"/>
    </source>
</evidence>
<dbReference type="PANTHER" id="PTHR40077">
    <property type="entry name" value="MEMBRANE PROTEIN-RELATED"/>
    <property type="match status" value="1"/>
</dbReference>
<keyword evidence="4 6" id="KW-1133">Transmembrane helix</keyword>
<feature type="domain" description="DUF3817" evidence="7">
    <location>
        <begin position="32"/>
        <end position="118"/>
    </location>
</feature>
<feature type="transmembrane region" description="Helical" evidence="6">
    <location>
        <begin position="93"/>
        <end position="116"/>
    </location>
</feature>
<comment type="caution">
    <text evidence="8">The sequence shown here is derived from an EMBL/GenBank/DDBJ whole genome shotgun (WGS) entry which is preliminary data.</text>
</comment>